<evidence type="ECO:0000313" key="1">
    <source>
        <dbReference type="EMBL" id="CAH2008991.1"/>
    </source>
</evidence>
<evidence type="ECO:0000313" key="2">
    <source>
        <dbReference type="Proteomes" id="UP001152888"/>
    </source>
</evidence>
<gene>
    <name evidence="1" type="ORF">ACAOBT_LOCUS30553</name>
</gene>
<comment type="caution">
    <text evidence="1">The sequence shown here is derived from an EMBL/GenBank/DDBJ whole genome shotgun (WGS) entry which is preliminary data.</text>
</comment>
<proteinExistence type="predicted"/>
<organism evidence="1 2">
    <name type="scientific">Acanthoscelides obtectus</name>
    <name type="common">Bean weevil</name>
    <name type="synonym">Bruchus obtectus</name>
    <dbReference type="NCBI Taxonomy" id="200917"/>
    <lineage>
        <taxon>Eukaryota</taxon>
        <taxon>Metazoa</taxon>
        <taxon>Ecdysozoa</taxon>
        <taxon>Arthropoda</taxon>
        <taxon>Hexapoda</taxon>
        <taxon>Insecta</taxon>
        <taxon>Pterygota</taxon>
        <taxon>Neoptera</taxon>
        <taxon>Endopterygota</taxon>
        <taxon>Coleoptera</taxon>
        <taxon>Polyphaga</taxon>
        <taxon>Cucujiformia</taxon>
        <taxon>Chrysomeloidea</taxon>
        <taxon>Chrysomelidae</taxon>
        <taxon>Bruchinae</taxon>
        <taxon>Bruchini</taxon>
        <taxon>Acanthoscelides</taxon>
    </lineage>
</organism>
<reference evidence="1" key="1">
    <citation type="submission" date="2022-03" db="EMBL/GenBank/DDBJ databases">
        <authorList>
            <person name="Sayadi A."/>
        </authorList>
    </citation>
    <scope>NUCLEOTIDE SEQUENCE</scope>
</reference>
<protein>
    <submittedName>
        <fullName evidence="1">Uncharacterized protein</fullName>
    </submittedName>
</protein>
<name>A0A9P0M4H2_ACAOB</name>
<dbReference type="EMBL" id="CAKOFQ010007844">
    <property type="protein sequence ID" value="CAH2008991.1"/>
    <property type="molecule type" value="Genomic_DNA"/>
</dbReference>
<dbReference type="AlphaFoldDB" id="A0A9P0M4H2"/>
<accession>A0A9P0M4H2</accession>
<dbReference type="Proteomes" id="UP001152888">
    <property type="component" value="Unassembled WGS sequence"/>
</dbReference>
<sequence length="56" mass="6727">MLIVGKVRYGVMSSQKKEYLTYLLRFLNVWVKNKLMMWHFCEICLSLEKMNVLGKI</sequence>
<keyword evidence="2" id="KW-1185">Reference proteome</keyword>